<proteinExistence type="predicted"/>
<keyword evidence="1" id="KW-0732">Signal</keyword>
<dbReference type="EMBL" id="GDHC01019078">
    <property type="protein sequence ID" value="JAP99550.1"/>
    <property type="molecule type" value="Transcribed_RNA"/>
</dbReference>
<dbReference type="GO" id="GO:0016740">
    <property type="term" value="F:transferase activity"/>
    <property type="evidence" value="ECO:0007669"/>
    <property type="project" value="UniProtKB-KW"/>
</dbReference>
<name>A0A0A9WSF9_LYGHE</name>
<reference evidence="3" key="3">
    <citation type="submission" date="2014-09" db="EMBL/GenBank/DDBJ databases">
        <authorList>
            <person name="Magalhaes I.L.F."/>
            <person name="Oliveira U."/>
            <person name="Santos F.R."/>
            <person name="Vidigal T.H.D.A."/>
            <person name="Brescovit A.D."/>
            <person name="Santos A.J."/>
        </authorList>
    </citation>
    <scope>NUCLEOTIDE SEQUENCE</scope>
</reference>
<dbReference type="AlphaFoldDB" id="A0A0A9WSF9"/>
<reference evidence="2" key="2">
    <citation type="submission" date="2014-07" db="EMBL/GenBank/DDBJ databases">
        <authorList>
            <person name="Hull J."/>
        </authorList>
    </citation>
    <scope>NUCLEOTIDE SEQUENCE</scope>
</reference>
<reference evidence="4" key="4">
    <citation type="journal article" date="2016" name="Gigascience">
        <title>De novo construction of an expanded transcriptome assembly for the western tarnished plant bug, Lygus hesperus.</title>
        <authorList>
            <person name="Tassone E.E."/>
            <person name="Geib S.M."/>
            <person name="Hall B."/>
            <person name="Fabrick J.A."/>
            <person name="Brent C.S."/>
            <person name="Hull J.J."/>
        </authorList>
    </citation>
    <scope>NUCLEOTIDE SEQUENCE</scope>
</reference>
<gene>
    <name evidence="2" type="primary">tgtA_0</name>
    <name evidence="2" type="ORF">CM83_45224</name>
    <name evidence="4" type="ORF">g.51495</name>
</gene>
<feature type="chain" id="PRO_5015033742" evidence="1">
    <location>
        <begin position="19"/>
        <end position="231"/>
    </location>
</feature>
<evidence type="ECO:0000313" key="3">
    <source>
        <dbReference type="EMBL" id="JAG54893.1"/>
    </source>
</evidence>
<protein>
    <submittedName>
        <fullName evidence="2">7-cyano-7-deazaguanine tRNA-ribosyltransferase</fullName>
    </submittedName>
</protein>
<sequence>MLTMFVVFLCAFIALGAAEDTPNCILMNEEMESVLNSTNKQIEESQDTYQEFAFFVQQDVDLFLLNAKLPFVASLYLTKGRMGRLDSLRRHGDIWNCSTPDMRSLQGVYKYDELFISYDMNVTFLRWHVTGKFVYRVSPYIAIGIVKGTQNCNLEIYEMVKMDPGEYEITMEDSWMGWLVGKFLRHSLQGVENESLLGTVLQTSTGNVNEYLGENICETILDFNFSDYTPY</sequence>
<evidence type="ECO:0000313" key="2">
    <source>
        <dbReference type="EMBL" id="JAG10719.1"/>
    </source>
</evidence>
<dbReference type="EMBL" id="GBRD01010931">
    <property type="protein sequence ID" value="JAG54893.1"/>
    <property type="molecule type" value="Transcribed_RNA"/>
</dbReference>
<accession>A0A0A9WSF9</accession>
<evidence type="ECO:0000313" key="4">
    <source>
        <dbReference type="EMBL" id="JAP99550.1"/>
    </source>
</evidence>
<feature type="signal peptide" evidence="1">
    <location>
        <begin position="1"/>
        <end position="18"/>
    </location>
</feature>
<keyword evidence="2" id="KW-0808">Transferase</keyword>
<organism evidence="2">
    <name type="scientific">Lygus hesperus</name>
    <name type="common">Western plant bug</name>
    <dbReference type="NCBI Taxonomy" id="30085"/>
    <lineage>
        <taxon>Eukaryota</taxon>
        <taxon>Metazoa</taxon>
        <taxon>Ecdysozoa</taxon>
        <taxon>Arthropoda</taxon>
        <taxon>Hexapoda</taxon>
        <taxon>Insecta</taxon>
        <taxon>Pterygota</taxon>
        <taxon>Neoptera</taxon>
        <taxon>Paraneoptera</taxon>
        <taxon>Hemiptera</taxon>
        <taxon>Heteroptera</taxon>
        <taxon>Panheteroptera</taxon>
        <taxon>Cimicomorpha</taxon>
        <taxon>Miridae</taxon>
        <taxon>Mirini</taxon>
        <taxon>Lygus</taxon>
    </lineage>
</organism>
<dbReference type="EMBL" id="GBHO01032885">
    <property type="protein sequence ID" value="JAG10719.1"/>
    <property type="molecule type" value="Transcribed_RNA"/>
</dbReference>
<reference evidence="2" key="1">
    <citation type="journal article" date="2014" name="PLoS ONE">
        <title>Transcriptome-Based Identification of ABC Transporters in the Western Tarnished Plant Bug Lygus hesperus.</title>
        <authorList>
            <person name="Hull J.J."/>
            <person name="Chaney K."/>
            <person name="Geib S.M."/>
            <person name="Fabrick J.A."/>
            <person name="Brent C.S."/>
            <person name="Walsh D."/>
            <person name="Lavine L.C."/>
        </authorList>
    </citation>
    <scope>NUCLEOTIDE SEQUENCE</scope>
</reference>
<evidence type="ECO:0000256" key="1">
    <source>
        <dbReference type="SAM" id="SignalP"/>
    </source>
</evidence>